<evidence type="ECO:0000256" key="9">
    <source>
        <dbReference type="RuleBase" id="RU003357"/>
    </source>
</evidence>
<proteinExistence type="inferred from homology"/>
<organism evidence="12 13">
    <name type="scientific">Plebeiibacterium marinum</name>
    <dbReference type="NCBI Taxonomy" id="2992111"/>
    <lineage>
        <taxon>Bacteria</taxon>
        <taxon>Pseudomonadati</taxon>
        <taxon>Bacteroidota</taxon>
        <taxon>Bacteroidia</taxon>
        <taxon>Marinilabiliales</taxon>
        <taxon>Marinilabiliaceae</taxon>
        <taxon>Plebeiibacterium</taxon>
    </lineage>
</organism>
<dbReference type="PROSITE" id="PS52016">
    <property type="entry name" value="TONB_DEPENDENT_REC_3"/>
    <property type="match status" value="1"/>
</dbReference>
<evidence type="ECO:0000256" key="6">
    <source>
        <dbReference type="ARBA" id="ARBA00023136"/>
    </source>
</evidence>
<evidence type="ECO:0000259" key="10">
    <source>
        <dbReference type="Pfam" id="PF00593"/>
    </source>
</evidence>
<dbReference type="Gene3D" id="2.170.130.10">
    <property type="entry name" value="TonB-dependent receptor, plug domain"/>
    <property type="match status" value="1"/>
</dbReference>
<comment type="caution">
    <text evidence="12">The sequence shown here is derived from an EMBL/GenBank/DDBJ whole genome shotgun (WGS) entry which is preliminary data.</text>
</comment>
<dbReference type="InterPro" id="IPR023997">
    <property type="entry name" value="TonB-dep_OMP_SusC/RagA_CS"/>
</dbReference>
<dbReference type="Gene3D" id="2.60.40.1120">
    <property type="entry name" value="Carboxypeptidase-like, regulatory domain"/>
    <property type="match status" value="1"/>
</dbReference>
<evidence type="ECO:0000256" key="3">
    <source>
        <dbReference type="ARBA" id="ARBA00022452"/>
    </source>
</evidence>
<comment type="subcellular location">
    <subcellularLocation>
        <location evidence="1 8">Cell outer membrane</location>
        <topology evidence="1 8">Multi-pass membrane protein</topology>
    </subcellularLocation>
</comment>
<evidence type="ECO:0000256" key="7">
    <source>
        <dbReference type="ARBA" id="ARBA00023237"/>
    </source>
</evidence>
<evidence type="ECO:0000313" key="12">
    <source>
        <dbReference type="EMBL" id="MCW3804560.1"/>
    </source>
</evidence>
<evidence type="ECO:0000256" key="5">
    <source>
        <dbReference type="ARBA" id="ARBA00023077"/>
    </source>
</evidence>
<name>A0AAE3SIB6_9BACT</name>
<dbReference type="GO" id="GO:0009279">
    <property type="term" value="C:cell outer membrane"/>
    <property type="evidence" value="ECO:0007669"/>
    <property type="project" value="UniProtKB-SubCell"/>
</dbReference>
<keyword evidence="3 8" id="KW-1134">Transmembrane beta strand</keyword>
<evidence type="ECO:0000256" key="1">
    <source>
        <dbReference type="ARBA" id="ARBA00004571"/>
    </source>
</evidence>
<evidence type="ECO:0000256" key="4">
    <source>
        <dbReference type="ARBA" id="ARBA00022692"/>
    </source>
</evidence>
<evidence type="ECO:0000313" key="13">
    <source>
        <dbReference type="Proteomes" id="UP001207408"/>
    </source>
</evidence>
<accession>A0AAE3SIB6</accession>
<dbReference type="Pfam" id="PF00593">
    <property type="entry name" value="TonB_dep_Rec_b-barrel"/>
    <property type="match status" value="1"/>
</dbReference>
<dbReference type="RefSeq" id="WP_301197781.1">
    <property type="nucleotide sequence ID" value="NZ_JAPDPI010000003.1"/>
</dbReference>
<dbReference type="Proteomes" id="UP001207408">
    <property type="component" value="Unassembled WGS sequence"/>
</dbReference>
<dbReference type="InterPro" id="IPR000531">
    <property type="entry name" value="Beta-barrel_TonB"/>
</dbReference>
<keyword evidence="4 8" id="KW-0812">Transmembrane</keyword>
<dbReference type="SUPFAM" id="SSF56935">
    <property type="entry name" value="Porins"/>
    <property type="match status" value="1"/>
</dbReference>
<evidence type="ECO:0000256" key="8">
    <source>
        <dbReference type="PROSITE-ProRule" id="PRU01360"/>
    </source>
</evidence>
<evidence type="ECO:0000256" key="2">
    <source>
        <dbReference type="ARBA" id="ARBA00022448"/>
    </source>
</evidence>
<keyword evidence="12" id="KW-0675">Receptor</keyword>
<dbReference type="Pfam" id="PF13715">
    <property type="entry name" value="CarbopepD_reg_2"/>
    <property type="match status" value="1"/>
</dbReference>
<dbReference type="InterPro" id="IPR008969">
    <property type="entry name" value="CarboxyPept-like_regulatory"/>
</dbReference>
<keyword evidence="7 8" id="KW-0998">Cell outer membrane</keyword>
<sequence>MKKNSFESRILRNIILSLFMLSFIPITAQVKEDVSISGTIMDQTGNPLPGVSVVIEGTNTGTISDVNGLFSIKAPTGSTLTLSFIGMESVTYNVTSPVNDLSITMVDQLTNLDVIVVTGYQSQKKADLTGAVGVVDMGAVKETPTGNAVKALQGRVAGVTVTTDGNPGAYATVRIRGGSTMGGGSNDPLYVIDGMPTTGGIEQLNPNDIETMQVLKDASAASIYGSRASNGVILITTKKGKEGQLKIEFNTYATVQKFSTKLDVLNTYERGLVNWQASINDGLTPTSSIYKYDWHTDGDNAVLDRILLPEYIDPARTMRPADTKWYDEVSQNSLIQSYNLTISNGNKKGNSLISLNYYDHNGIIKETNSNKITARINTDYNFFDGKLKVGENFTISRVDNVDIPVDDVMYLALVQQPVVPVYSVDGGWGGPAPGMTDRHNPVRLIEQNKQNHSKTARVFGNIFADLEIIKDLHFRTNYGIDYTENYYRKMDYSYMSGFLISDINRVATSQMHNLSYTWTNTLNYKFEFGKHVADIVAGTEAVKAEYESFYGSREGYIIEDADYMFLDAGTEKILNGGGGAGNSLFSYFAKINYVFDSKYLFSGTVRRDGSSRFGKDNLYGVFPAFSVGWRMSEESFIKDNFDAISNLKLRAGWGITGNQEISNEAIYSIYRTDYGIDPTWDFDSGTAYDITGSDTGTLPSGFRKIREGNPMLKWEEANQTNFGIDFGFFNQALYGSMDYFFKETNDILIEPPYLAVKGEGGNQWQNGATLENKGWEFVIGYNKAFSNGIKMDLSANISSYKREVTFLPDEVLTGYPGDPATGKTVLGHSDVVHFGYIADGLFQNQEEVNNHAEQTGKGIGRIRYKDIGGLDADGNWVNQPDGVVDALDRTWIGDPTPEFEYGFNASFSYKNFDLNLFFQGIYGADVYNEYKHLTDFTSIWQGTNFGSRTLDAWSPTNSGSTIPMLTLTDTNNENRTSTYFIENGSYLKLRNLQVGYTIPEQLAQKIGLTSARIYLQGQNLFTIKDNKGKDKFTGVDPESPGFAYPIPASYTIGVNLNF</sequence>
<keyword evidence="5 9" id="KW-0798">TonB box</keyword>
<dbReference type="NCBIfam" id="TIGR04057">
    <property type="entry name" value="SusC_RagA_signa"/>
    <property type="match status" value="1"/>
</dbReference>
<dbReference type="InterPro" id="IPR039426">
    <property type="entry name" value="TonB-dep_rcpt-like"/>
</dbReference>
<gene>
    <name evidence="12" type="ORF">OM074_02920</name>
</gene>
<dbReference type="NCBIfam" id="TIGR04056">
    <property type="entry name" value="OMP_RagA_SusC"/>
    <property type="match status" value="1"/>
</dbReference>
<dbReference type="SUPFAM" id="SSF49464">
    <property type="entry name" value="Carboxypeptidase regulatory domain-like"/>
    <property type="match status" value="1"/>
</dbReference>
<keyword evidence="13" id="KW-1185">Reference proteome</keyword>
<dbReference type="EMBL" id="JAPDPI010000003">
    <property type="protein sequence ID" value="MCW3804560.1"/>
    <property type="molecule type" value="Genomic_DNA"/>
</dbReference>
<keyword evidence="2 8" id="KW-0813">Transport</keyword>
<feature type="domain" description="TonB-dependent receptor-like beta-barrel" evidence="10">
    <location>
        <begin position="472"/>
        <end position="1020"/>
    </location>
</feature>
<dbReference type="Pfam" id="PF07715">
    <property type="entry name" value="Plug"/>
    <property type="match status" value="1"/>
</dbReference>
<reference evidence="12" key="1">
    <citation type="submission" date="2022-10" db="EMBL/GenBank/DDBJ databases">
        <authorList>
            <person name="Yu W.X."/>
        </authorList>
    </citation>
    <scope>NUCLEOTIDE SEQUENCE</scope>
    <source>
        <strain evidence="12">D04</strain>
    </source>
</reference>
<protein>
    <submittedName>
        <fullName evidence="12">TonB-dependent receptor</fullName>
    </submittedName>
</protein>
<dbReference type="AlphaFoldDB" id="A0AAE3SIB6"/>
<feature type="domain" description="TonB-dependent receptor plug" evidence="11">
    <location>
        <begin position="125"/>
        <end position="232"/>
    </location>
</feature>
<dbReference type="Gene3D" id="2.40.170.20">
    <property type="entry name" value="TonB-dependent receptor, beta-barrel domain"/>
    <property type="match status" value="1"/>
</dbReference>
<dbReference type="InterPro" id="IPR037066">
    <property type="entry name" value="Plug_dom_sf"/>
</dbReference>
<dbReference type="InterPro" id="IPR023996">
    <property type="entry name" value="TonB-dep_OMP_SusC/RagA"/>
</dbReference>
<keyword evidence="6 8" id="KW-0472">Membrane</keyword>
<evidence type="ECO:0000259" key="11">
    <source>
        <dbReference type="Pfam" id="PF07715"/>
    </source>
</evidence>
<dbReference type="InterPro" id="IPR036942">
    <property type="entry name" value="Beta-barrel_TonB_sf"/>
</dbReference>
<dbReference type="InterPro" id="IPR012910">
    <property type="entry name" value="Plug_dom"/>
</dbReference>
<comment type="similarity">
    <text evidence="8 9">Belongs to the TonB-dependent receptor family.</text>
</comment>